<dbReference type="AlphaFoldDB" id="A0AAW1JY81"/>
<reference evidence="1 2" key="1">
    <citation type="journal article" date="2024" name="BMC Genomics">
        <title>De novo assembly and annotation of Popillia japonica's genome with initial clues to its potential as an invasive pest.</title>
        <authorList>
            <person name="Cucini C."/>
            <person name="Boschi S."/>
            <person name="Funari R."/>
            <person name="Cardaioli E."/>
            <person name="Iannotti N."/>
            <person name="Marturano G."/>
            <person name="Paoli F."/>
            <person name="Bruttini M."/>
            <person name="Carapelli A."/>
            <person name="Frati F."/>
            <person name="Nardi F."/>
        </authorList>
    </citation>
    <scope>NUCLEOTIDE SEQUENCE [LARGE SCALE GENOMIC DNA]</scope>
    <source>
        <strain evidence="1">DMR45628</strain>
    </source>
</reference>
<keyword evidence="2" id="KW-1185">Reference proteome</keyword>
<proteinExistence type="predicted"/>
<dbReference type="Proteomes" id="UP001458880">
    <property type="component" value="Unassembled WGS sequence"/>
</dbReference>
<evidence type="ECO:0000313" key="1">
    <source>
        <dbReference type="EMBL" id="KAK9709694.1"/>
    </source>
</evidence>
<dbReference type="EMBL" id="JASPKY010000304">
    <property type="protein sequence ID" value="KAK9709694.1"/>
    <property type="molecule type" value="Genomic_DNA"/>
</dbReference>
<protein>
    <submittedName>
        <fullName evidence="1">Uncharacterized protein</fullName>
    </submittedName>
</protein>
<accession>A0AAW1JY81</accession>
<comment type="caution">
    <text evidence="1">The sequence shown here is derived from an EMBL/GenBank/DDBJ whole genome shotgun (WGS) entry which is preliminary data.</text>
</comment>
<name>A0AAW1JY81_POPJA</name>
<organism evidence="1 2">
    <name type="scientific">Popillia japonica</name>
    <name type="common">Japanese beetle</name>
    <dbReference type="NCBI Taxonomy" id="7064"/>
    <lineage>
        <taxon>Eukaryota</taxon>
        <taxon>Metazoa</taxon>
        <taxon>Ecdysozoa</taxon>
        <taxon>Arthropoda</taxon>
        <taxon>Hexapoda</taxon>
        <taxon>Insecta</taxon>
        <taxon>Pterygota</taxon>
        <taxon>Neoptera</taxon>
        <taxon>Endopterygota</taxon>
        <taxon>Coleoptera</taxon>
        <taxon>Polyphaga</taxon>
        <taxon>Scarabaeiformia</taxon>
        <taxon>Scarabaeidae</taxon>
        <taxon>Rutelinae</taxon>
        <taxon>Popillia</taxon>
    </lineage>
</organism>
<sequence>MSESKQSKDVSKMVVPKTHALVEDGLFKPKKKYPSFWQNFNDYFSEYADSTGLHGFKYLGDQKRSFIER</sequence>
<gene>
    <name evidence="1" type="ORF">QE152_g26484</name>
</gene>
<evidence type="ECO:0000313" key="2">
    <source>
        <dbReference type="Proteomes" id="UP001458880"/>
    </source>
</evidence>